<accession>A0AAW3V9Y3</accession>
<dbReference type="RefSeq" id="WP_253045399.1">
    <property type="nucleotide sequence ID" value="NZ_CP099647.1"/>
</dbReference>
<gene>
    <name evidence="1" type="ORF">GGD69_008347</name>
</gene>
<dbReference type="AlphaFoldDB" id="A0AAW3V9Y3"/>
<proteinExistence type="predicted"/>
<sequence>MQDTFVKQASESDLILIDKKVDTAAPWPAWAEQIIQTGFAIVSISPGMQSDFEGLQVLAGSVRFKDKQNFSFVERTDGYFPVGYSFLKEKENSDLCEYSTIGTGSRKTIKNMTSAKPTFTRGSRATNRRCQCTAKRLSTKFAGSTSTPGQS</sequence>
<reference evidence="1 2" key="1">
    <citation type="submission" date="2020-08" db="EMBL/GenBank/DDBJ databases">
        <title>Genomic Encyclopedia of Type Strains, Phase IV (KMG-V): Genome sequencing to study the core and pangenomes of soil and plant-associated prokaryotes.</title>
        <authorList>
            <person name="Whitman W."/>
        </authorList>
    </citation>
    <scope>NUCLEOTIDE SEQUENCE [LARGE SCALE GENOMIC DNA]</scope>
    <source>
        <strain evidence="1 2">SEMIA 4013</strain>
    </source>
</reference>
<comment type="caution">
    <text evidence="1">The sequence shown here is derived from an EMBL/GenBank/DDBJ whole genome shotgun (WGS) entry which is preliminary data.</text>
</comment>
<organism evidence="1 2">
    <name type="scientific">Paraburkholderia fungorum</name>
    <dbReference type="NCBI Taxonomy" id="134537"/>
    <lineage>
        <taxon>Bacteria</taxon>
        <taxon>Pseudomonadati</taxon>
        <taxon>Pseudomonadota</taxon>
        <taxon>Betaproteobacteria</taxon>
        <taxon>Burkholderiales</taxon>
        <taxon>Burkholderiaceae</taxon>
        <taxon>Paraburkholderia</taxon>
    </lineage>
</organism>
<evidence type="ECO:0000313" key="1">
    <source>
        <dbReference type="EMBL" id="MBB6207438.1"/>
    </source>
</evidence>
<evidence type="ECO:0008006" key="3">
    <source>
        <dbReference type="Google" id="ProtNLM"/>
    </source>
</evidence>
<dbReference type="Proteomes" id="UP000518681">
    <property type="component" value="Unassembled WGS sequence"/>
</dbReference>
<protein>
    <recommendedName>
        <fullName evidence="3">CHASE2 domain-containing protein</fullName>
    </recommendedName>
</protein>
<name>A0AAW3V9Y3_9BURK</name>
<dbReference type="EMBL" id="JACIIK010000026">
    <property type="protein sequence ID" value="MBB6207438.1"/>
    <property type="molecule type" value="Genomic_DNA"/>
</dbReference>
<evidence type="ECO:0000313" key="2">
    <source>
        <dbReference type="Proteomes" id="UP000518681"/>
    </source>
</evidence>